<comment type="caution">
    <text evidence="2">The sequence shown here is derived from an EMBL/GenBank/DDBJ whole genome shotgun (WGS) entry which is preliminary data.</text>
</comment>
<protein>
    <recommendedName>
        <fullName evidence="1">PIN domain-containing protein</fullName>
    </recommendedName>
</protein>
<proteinExistence type="predicted"/>
<evidence type="ECO:0000313" key="2">
    <source>
        <dbReference type="EMBL" id="KKU80908.1"/>
    </source>
</evidence>
<dbReference type="AlphaFoldDB" id="A0A0G1VRU9"/>
<gene>
    <name evidence="2" type="ORF">UY08_C0006G0004</name>
</gene>
<feature type="domain" description="PIN" evidence="1">
    <location>
        <begin position="4"/>
        <end position="123"/>
    </location>
</feature>
<dbReference type="InterPro" id="IPR002716">
    <property type="entry name" value="PIN_dom"/>
</dbReference>
<dbReference type="Gene3D" id="3.40.50.1010">
    <property type="entry name" value="5'-nuclease"/>
    <property type="match status" value="1"/>
</dbReference>
<accession>A0A0G1VRU9</accession>
<dbReference type="InterPro" id="IPR029060">
    <property type="entry name" value="PIN-like_dom_sf"/>
</dbReference>
<evidence type="ECO:0000313" key="3">
    <source>
        <dbReference type="Proteomes" id="UP000034212"/>
    </source>
</evidence>
<name>A0A0G1VRU9_9BACT</name>
<reference evidence="2 3" key="1">
    <citation type="journal article" date="2015" name="Nature">
        <title>rRNA introns, odd ribosomes, and small enigmatic genomes across a large radiation of phyla.</title>
        <authorList>
            <person name="Brown C.T."/>
            <person name="Hug L.A."/>
            <person name="Thomas B.C."/>
            <person name="Sharon I."/>
            <person name="Castelle C.J."/>
            <person name="Singh A."/>
            <person name="Wilkins M.J."/>
            <person name="Williams K.H."/>
            <person name="Banfield J.F."/>
        </authorList>
    </citation>
    <scope>NUCLEOTIDE SEQUENCE [LARGE SCALE GENOMIC DNA]</scope>
</reference>
<dbReference type="Pfam" id="PF01850">
    <property type="entry name" value="PIN"/>
    <property type="match status" value="1"/>
</dbReference>
<organism evidence="2 3">
    <name type="scientific">Candidatus Gottesmanbacteria bacterium GW2011_GWA1_47_8</name>
    <dbReference type="NCBI Taxonomy" id="1618438"/>
    <lineage>
        <taxon>Bacteria</taxon>
        <taxon>Candidatus Gottesmaniibacteriota</taxon>
    </lineage>
</organism>
<dbReference type="SUPFAM" id="SSF88723">
    <property type="entry name" value="PIN domain-like"/>
    <property type="match status" value="1"/>
</dbReference>
<dbReference type="CDD" id="cd18689">
    <property type="entry name" value="PIN_VapC-like"/>
    <property type="match status" value="1"/>
</dbReference>
<sequence length="135" mass="14826">MALYVLDSFALLAFLQKESGSGRVNDLLEKARKKQATVLFSEISLGEVYYILIRALGLEEANVMLAHILALPMTMTPVVRDSVLMAAQYKARGAISYADCFVVALAVAEHATVVTGDREFTAFEKDVDILWIDAP</sequence>
<dbReference type="EMBL" id="LCOQ01000006">
    <property type="protein sequence ID" value="KKU80908.1"/>
    <property type="molecule type" value="Genomic_DNA"/>
</dbReference>
<evidence type="ECO:0000259" key="1">
    <source>
        <dbReference type="Pfam" id="PF01850"/>
    </source>
</evidence>
<dbReference type="Proteomes" id="UP000034212">
    <property type="component" value="Unassembled WGS sequence"/>
</dbReference>